<gene>
    <name evidence="1" type="ORF">ATL17_3085</name>
</gene>
<dbReference type="EMBL" id="SNYR01000003">
    <property type="protein sequence ID" value="TDQ61981.1"/>
    <property type="molecule type" value="Genomic_DNA"/>
</dbReference>
<sequence>MSTENILANRANFIEACHMQSEACAALGSPFTAQLCQMMAARTFSSVALEERLATWPGDITYRVHSVPLRLCGAFNALARSGQSPSLTTLYPPHHARQLDEHFWHVLDQAVLEFEDQILAQIEFAPQTNEVRRASALMPALLKLSVQFQLPINLYEMGASAGLNLALDHFAYQFADQHFGPEGAPFTLQPDWQGPTPPHAELNIASRSGCDLNPLNTIHAENATRLMSYIWPDQIERVTRTEKAINLATQLNIKIEAADAASWLKQKLAELKPGQLHVVYNTVAFQYFPAAAQQEIRDLLAAKGAEADAATPLVWLQLEVDGQKPGFAITQQLWPTGNMVELGRADAHGRWVTWHEKEKPIKL</sequence>
<evidence type="ECO:0000313" key="2">
    <source>
        <dbReference type="Proteomes" id="UP000295391"/>
    </source>
</evidence>
<dbReference type="PIRSF" id="PIRSF012608">
    <property type="entry name" value="UCP012608"/>
    <property type="match status" value="1"/>
</dbReference>
<dbReference type="OrthoDB" id="7666987at2"/>
<dbReference type="RefSeq" id="WP_133573656.1">
    <property type="nucleotide sequence ID" value="NZ_SNYR01000003.1"/>
</dbReference>
<name>A0A4R6VGN5_9HYPH</name>
<dbReference type="AlphaFoldDB" id="A0A4R6VGN5"/>
<protein>
    <recommendedName>
        <fullName evidence="3">DUF2332 family protein</fullName>
    </recommendedName>
</protein>
<proteinExistence type="predicted"/>
<organism evidence="1 2">
    <name type="scientific">Maritalea mobilis</name>
    <dbReference type="NCBI Taxonomy" id="483324"/>
    <lineage>
        <taxon>Bacteria</taxon>
        <taxon>Pseudomonadati</taxon>
        <taxon>Pseudomonadota</taxon>
        <taxon>Alphaproteobacteria</taxon>
        <taxon>Hyphomicrobiales</taxon>
        <taxon>Devosiaceae</taxon>
        <taxon>Maritalea</taxon>
    </lineage>
</organism>
<dbReference type="Proteomes" id="UP000295391">
    <property type="component" value="Unassembled WGS sequence"/>
</dbReference>
<evidence type="ECO:0000313" key="1">
    <source>
        <dbReference type="EMBL" id="TDQ61981.1"/>
    </source>
</evidence>
<accession>A0A4R6VGN5</accession>
<dbReference type="InterPro" id="IPR011200">
    <property type="entry name" value="UCP012608"/>
</dbReference>
<reference evidence="1 2" key="1">
    <citation type="submission" date="2019-03" db="EMBL/GenBank/DDBJ databases">
        <title>Genomic Encyclopedia of Type Strains, Phase III (KMG-III): the genomes of soil and plant-associated and newly described type strains.</title>
        <authorList>
            <person name="Whitman W."/>
        </authorList>
    </citation>
    <scope>NUCLEOTIDE SEQUENCE [LARGE SCALE GENOMIC DNA]</scope>
    <source>
        <strain evidence="1 2">CGMCC 1.7002</strain>
    </source>
</reference>
<keyword evidence="2" id="KW-1185">Reference proteome</keyword>
<dbReference type="Pfam" id="PF10094">
    <property type="entry name" value="DUF2332"/>
    <property type="match status" value="1"/>
</dbReference>
<evidence type="ECO:0008006" key="3">
    <source>
        <dbReference type="Google" id="ProtNLM"/>
    </source>
</evidence>
<comment type="caution">
    <text evidence="1">The sequence shown here is derived from an EMBL/GenBank/DDBJ whole genome shotgun (WGS) entry which is preliminary data.</text>
</comment>